<proteinExistence type="predicted"/>
<dbReference type="AlphaFoldDB" id="A0A382Y9J7"/>
<reference evidence="1" key="1">
    <citation type="submission" date="2018-05" db="EMBL/GenBank/DDBJ databases">
        <authorList>
            <person name="Lanie J.A."/>
            <person name="Ng W.-L."/>
            <person name="Kazmierczak K.M."/>
            <person name="Andrzejewski T.M."/>
            <person name="Davidsen T.M."/>
            <person name="Wayne K.J."/>
            <person name="Tettelin H."/>
            <person name="Glass J.I."/>
            <person name="Rusch D."/>
            <person name="Podicherti R."/>
            <person name="Tsui H.-C.T."/>
            <person name="Winkler M.E."/>
        </authorList>
    </citation>
    <scope>NUCLEOTIDE SEQUENCE</scope>
</reference>
<dbReference type="EMBL" id="UINC01174056">
    <property type="protein sequence ID" value="SVD79986.1"/>
    <property type="molecule type" value="Genomic_DNA"/>
</dbReference>
<sequence>MVGSMNSTLCLLVSVTSEQIALEAEKYSDPTI</sequence>
<organism evidence="1">
    <name type="scientific">marine metagenome</name>
    <dbReference type="NCBI Taxonomy" id="408172"/>
    <lineage>
        <taxon>unclassified sequences</taxon>
        <taxon>metagenomes</taxon>
        <taxon>ecological metagenomes</taxon>
    </lineage>
</organism>
<gene>
    <name evidence="1" type="ORF">METZ01_LOCUS432840</name>
</gene>
<name>A0A382Y9J7_9ZZZZ</name>
<protein>
    <submittedName>
        <fullName evidence="1">Uncharacterized protein</fullName>
    </submittedName>
</protein>
<evidence type="ECO:0000313" key="1">
    <source>
        <dbReference type="EMBL" id="SVD79986.1"/>
    </source>
</evidence>
<accession>A0A382Y9J7</accession>